<dbReference type="InterPro" id="IPR048485">
    <property type="entry name" value="COG5_helical"/>
</dbReference>
<feature type="domain" description="Conserved oligomeric Golgi complex subunit 5 helical" evidence="1">
    <location>
        <begin position="211"/>
        <end position="396"/>
    </location>
</feature>
<dbReference type="InParanoid" id="A0A078ALG1"/>
<reference evidence="2 3" key="1">
    <citation type="submission" date="2014-06" db="EMBL/GenBank/DDBJ databases">
        <authorList>
            <person name="Swart Estienne"/>
        </authorList>
    </citation>
    <scope>NUCLEOTIDE SEQUENCE [LARGE SCALE GENOMIC DNA]</scope>
    <source>
        <strain evidence="2 3">130c</strain>
    </source>
</reference>
<accession>A0A078ALG1</accession>
<protein>
    <recommendedName>
        <fullName evidence="1">Conserved oligomeric Golgi complex subunit 5 helical domain-containing protein</fullName>
    </recommendedName>
</protein>
<dbReference type="Proteomes" id="UP000039865">
    <property type="component" value="Unassembled WGS sequence"/>
</dbReference>
<name>A0A078ALG1_STYLE</name>
<dbReference type="AlphaFoldDB" id="A0A078ALG1"/>
<dbReference type="EMBL" id="CCKQ01011173">
    <property type="protein sequence ID" value="CDW82711.1"/>
    <property type="molecule type" value="Genomic_DNA"/>
</dbReference>
<proteinExistence type="predicted"/>
<organism evidence="2 3">
    <name type="scientific">Stylonychia lemnae</name>
    <name type="common">Ciliate</name>
    <dbReference type="NCBI Taxonomy" id="5949"/>
    <lineage>
        <taxon>Eukaryota</taxon>
        <taxon>Sar</taxon>
        <taxon>Alveolata</taxon>
        <taxon>Ciliophora</taxon>
        <taxon>Intramacronucleata</taxon>
        <taxon>Spirotrichea</taxon>
        <taxon>Stichotrichia</taxon>
        <taxon>Sporadotrichida</taxon>
        <taxon>Oxytrichidae</taxon>
        <taxon>Stylonychinae</taxon>
        <taxon>Stylonychia</taxon>
    </lineage>
</organism>
<keyword evidence="3" id="KW-1185">Reference proteome</keyword>
<evidence type="ECO:0000313" key="3">
    <source>
        <dbReference type="Proteomes" id="UP000039865"/>
    </source>
</evidence>
<sequence length="645" mass="75463">MSDQGSVGLQQWRSQLQQDKKLSVLLRDNFDEASFLYDLYKTYTITEINQFKWDLEDAQRHIEASMKAMLCQNPQEFNFICEDLIKVQESLEKIEPVVQRLQSIKERQSNLYFNKPLSIEKNMINQIQKAKSEVQRFSNILTTEIMLKDIQQIFQLVQRIGYSYDFNEKKILDPLGLSVTLKSSDISNDLQELSKGKKEQQETSIYQIPEVKVQLDLIQTIKTELIEQTQKKFQESYENRDIQGITQTIQIFFNLETLSDQIQGRVNQTLKSFFTVWKVQIQSLNERVQGVSSKDEENTMVDKSVGIYINDMIKHTLKVYTLSLALSERDPASAYESIQDSLEKVKYFKKQFDQTGLNNIFNLYWDKLVYILKQSLTKIEQTEMYSYLFQVLSNRYFIFLNGIMLFWQKILNEITPSDKIQILELKFNLFDSLSVLKNKYLQNISKSLLSQEDQILRILDDLKKFGRFVNSSSSGSLSQTTNSSENNAVGILYSKINEMTDTLSIHINTTQTQLEIKSSIIQFANERLTSIIQHFSNQIIAIDFDSDEQINQLKFNFLILDVVKLLENFLDIDTDLKKIIIKQIKKLRKLIFSQLYDQLKQEINFTLLKLIRALPLDKISSDESQLIQCTRKIPRVSILQTQNDY</sequence>
<dbReference type="OrthoDB" id="18786at2759"/>
<dbReference type="Pfam" id="PF20649">
    <property type="entry name" value="COG5_C"/>
    <property type="match status" value="1"/>
</dbReference>
<evidence type="ECO:0000259" key="1">
    <source>
        <dbReference type="Pfam" id="PF20649"/>
    </source>
</evidence>
<gene>
    <name evidence="2" type="primary">Contig18071.g19204</name>
    <name evidence="2" type="ORF">STYLEM_11744</name>
</gene>
<evidence type="ECO:0000313" key="2">
    <source>
        <dbReference type="EMBL" id="CDW82711.1"/>
    </source>
</evidence>